<organism evidence="7 8">
    <name type="scientific">Salinicoccus jeotgali</name>
    <dbReference type="NCBI Taxonomy" id="381634"/>
    <lineage>
        <taxon>Bacteria</taxon>
        <taxon>Bacillati</taxon>
        <taxon>Bacillota</taxon>
        <taxon>Bacilli</taxon>
        <taxon>Bacillales</taxon>
        <taxon>Staphylococcaceae</taxon>
        <taxon>Salinicoccus</taxon>
    </lineage>
</organism>
<evidence type="ECO:0000256" key="4">
    <source>
        <dbReference type="SAM" id="Phobius"/>
    </source>
</evidence>
<evidence type="ECO:0000259" key="5">
    <source>
        <dbReference type="SMART" id="SM00382"/>
    </source>
</evidence>
<dbReference type="EMBL" id="BAABCK010000057">
    <property type="protein sequence ID" value="GAA3728271.1"/>
    <property type="molecule type" value="Genomic_DNA"/>
</dbReference>
<evidence type="ECO:0000256" key="1">
    <source>
        <dbReference type="ARBA" id="ARBA00022741"/>
    </source>
</evidence>
<comment type="caution">
    <text evidence="7">The sequence shown here is derived from an EMBL/GenBank/DDBJ whole genome shotgun (WGS) entry which is preliminary data.</text>
</comment>
<evidence type="ECO:0000256" key="2">
    <source>
        <dbReference type="ARBA" id="ARBA00022840"/>
    </source>
</evidence>
<keyword evidence="8" id="KW-1185">Reference proteome</keyword>
<protein>
    <submittedName>
        <fullName evidence="7">MutS family DNA mismatch repair protein</fullName>
    </submittedName>
</protein>
<dbReference type="InterPro" id="IPR027417">
    <property type="entry name" value="P-loop_NTPase"/>
</dbReference>
<feature type="domain" description="AAA+ ATPase" evidence="5">
    <location>
        <begin position="357"/>
        <end position="508"/>
    </location>
</feature>
<dbReference type="InterPro" id="IPR003593">
    <property type="entry name" value="AAA+_ATPase"/>
</dbReference>
<reference evidence="8" key="1">
    <citation type="journal article" date="2019" name="Int. J. Syst. Evol. Microbiol.">
        <title>The Global Catalogue of Microorganisms (GCM) 10K type strain sequencing project: providing services to taxonomists for standard genome sequencing and annotation.</title>
        <authorList>
            <consortium name="The Broad Institute Genomics Platform"/>
            <consortium name="The Broad Institute Genome Sequencing Center for Infectious Disease"/>
            <person name="Wu L."/>
            <person name="Ma J."/>
        </authorList>
    </citation>
    <scope>NUCLEOTIDE SEQUENCE [LARGE SCALE GENOMIC DNA]</scope>
    <source>
        <strain evidence="8">JCM 16981</strain>
    </source>
</reference>
<keyword evidence="2" id="KW-0067">ATP-binding</keyword>
<keyword evidence="4" id="KW-1133">Transmembrane helix</keyword>
<name>A0ABP7F4P6_9STAP</name>
<dbReference type="PANTHER" id="PTHR11361">
    <property type="entry name" value="DNA MISMATCH REPAIR PROTEIN MUTS FAMILY MEMBER"/>
    <property type="match status" value="1"/>
</dbReference>
<keyword evidence="4" id="KW-0812">Transmembrane</keyword>
<feature type="domain" description="DNA mismatch repair proteins mutS family" evidence="6">
    <location>
        <begin position="358"/>
        <end position="545"/>
    </location>
</feature>
<evidence type="ECO:0000313" key="7">
    <source>
        <dbReference type="EMBL" id="GAA3728271.1"/>
    </source>
</evidence>
<dbReference type="SMART" id="SM00534">
    <property type="entry name" value="MUTSac"/>
    <property type="match status" value="1"/>
</dbReference>
<gene>
    <name evidence="7" type="ORF">GCM10022378_16260</name>
</gene>
<accession>A0ABP7F4P6</accession>
<dbReference type="SMART" id="SM00382">
    <property type="entry name" value="AAA"/>
    <property type="match status" value="1"/>
</dbReference>
<feature type="transmembrane region" description="Helical" evidence="4">
    <location>
        <begin position="6"/>
        <end position="24"/>
    </location>
</feature>
<dbReference type="Proteomes" id="UP001500920">
    <property type="component" value="Unassembled WGS sequence"/>
</dbReference>
<evidence type="ECO:0000256" key="3">
    <source>
        <dbReference type="ARBA" id="ARBA00023125"/>
    </source>
</evidence>
<proteinExistence type="predicted"/>
<keyword evidence="4" id="KW-0472">Membrane</keyword>
<keyword evidence="3" id="KW-0238">DNA-binding</keyword>
<dbReference type="InterPro" id="IPR000432">
    <property type="entry name" value="DNA_mismatch_repair_MutS_C"/>
</dbReference>
<dbReference type="Gene3D" id="3.40.50.300">
    <property type="entry name" value="P-loop containing nucleotide triphosphate hydrolases"/>
    <property type="match status" value="1"/>
</dbReference>
<dbReference type="InterPro" id="IPR045076">
    <property type="entry name" value="MutS"/>
</dbReference>
<evidence type="ECO:0000259" key="6">
    <source>
        <dbReference type="SMART" id="SM00534"/>
    </source>
</evidence>
<keyword evidence="1" id="KW-0547">Nucleotide-binding</keyword>
<dbReference type="SUPFAM" id="SSF52540">
    <property type="entry name" value="P-loop containing nucleoside triphosphate hydrolases"/>
    <property type="match status" value="1"/>
</dbReference>
<sequence>MSSLYFYVGVVLIIIIVTIIISITENRKKRVIVKQLWEQNAKWLEYNETFINFDHFYRNLIADGNVSREFEVDDVTWHDLDMDSLFKEINHTFTTVGEERLYAALRNVGACEDVDENFIARLNTDQPWREKITWILSKLSKQPNSDTSKYFTHYTPSGSVRYQPLYAFLSVLPVVGIGMLLINFLLGILVIIGALLLNMVISYQHKSKYENEYSDLFYGLNIISVATQLKPHFHDMLNTSVNIEDGVKHLQLFSTLLINEEADQNNILLQLLTGVKHAFILDYHVCHYIINTLVKNKDTYEKCWHLVSTADLNYSVAMWRRQLPYYVTPNAVQDESMVIHDVYHPLITEPISNSIDLRQNILLTGSNASGKSTFMKSLAVNVILSNGINTSTSGYFKYVPGRVLSSMDISDSISEGDSYFISEIKSLKRIIEALNGSNAHFYCFIDEIFKGTNTKERLAAAEVLLRFLSTHRRISLVAATHDIELTETLCDEMVMYHFSEVLEGDDIFFDYQIKKGPAQTSNALELLRIFNFPKSIYKDSKQILEEYY</sequence>
<feature type="transmembrane region" description="Helical" evidence="4">
    <location>
        <begin position="165"/>
        <end position="197"/>
    </location>
</feature>
<dbReference type="PANTHER" id="PTHR11361:SF152">
    <property type="entry name" value="DNA MISMATCH REPAIR PROTEIN"/>
    <property type="match status" value="1"/>
</dbReference>
<dbReference type="Pfam" id="PF00488">
    <property type="entry name" value="MutS_V"/>
    <property type="match status" value="1"/>
</dbReference>
<evidence type="ECO:0000313" key="8">
    <source>
        <dbReference type="Proteomes" id="UP001500920"/>
    </source>
</evidence>